<evidence type="ECO:0000256" key="11">
    <source>
        <dbReference type="RuleBase" id="RU003780"/>
    </source>
</evidence>
<accession>A0A9X1IJ07</accession>
<dbReference type="GO" id="GO:0097510">
    <property type="term" value="P:base-excision repair, AP site formation via deaminated base removal"/>
    <property type="evidence" value="ECO:0007669"/>
    <property type="project" value="TreeGrafter"/>
</dbReference>
<protein>
    <recommendedName>
        <fullName evidence="5 9">Uracil-DNA glycosylase</fullName>
        <shortName evidence="9">UDG</shortName>
        <ecNumber evidence="4 9">3.2.2.27</ecNumber>
    </recommendedName>
</protein>
<dbReference type="InterPro" id="IPR036895">
    <property type="entry name" value="Uracil-DNA_glycosylase-like_sf"/>
</dbReference>
<comment type="catalytic activity">
    <reaction evidence="1 9 11">
        <text>Hydrolyzes single-stranded DNA or mismatched double-stranded DNA and polynucleotides, releasing free uracil.</text>
        <dbReference type="EC" id="3.2.2.27"/>
    </reaction>
</comment>
<proteinExistence type="inferred from homology"/>
<evidence type="ECO:0000256" key="5">
    <source>
        <dbReference type="ARBA" id="ARBA00018429"/>
    </source>
</evidence>
<dbReference type="InterPro" id="IPR005122">
    <property type="entry name" value="Uracil-DNA_glycosylase-like"/>
</dbReference>
<comment type="caution">
    <text evidence="13">The sequence shown here is derived from an EMBL/GenBank/DDBJ whole genome shotgun (WGS) entry which is preliminary data.</text>
</comment>
<evidence type="ECO:0000256" key="4">
    <source>
        <dbReference type="ARBA" id="ARBA00012030"/>
    </source>
</evidence>
<evidence type="ECO:0000256" key="1">
    <source>
        <dbReference type="ARBA" id="ARBA00001400"/>
    </source>
</evidence>
<dbReference type="PROSITE" id="PS00130">
    <property type="entry name" value="U_DNA_GLYCOSYLASE"/>
    <property type="match status" value="1"/>
</dbReference>
<keyword evidence="9" id="KW-0963">Cytoplasm</keyword>
<dbReference type="RefSeq" id="WP_226611329.1">
    <property type="nucleotide sequence ID" value="NZ_JAJAQI010000034.1"/>
</dbReference>
<keyword evidence="7 9" id="KW-0378">Hydrolase</keyword>
<feature type="domain" description="Uracil-DNA glycosylase-like" evidence="12">
    <location>
        <begin position="57"/>
        <end position="217"/>
    </location>
</feature>
<evidence type="ECO:0000256" key="8">
    <source>
        <dbReference type="ARBA" id="ARBA00023204"/>
    </source>
</evidence>
<evidence type="ECO:0000256" key="6">
    <source>
        <dbReference type="ARBA" id="ARBA00022763"/>
    </source>
</evidence>
<comment type="similarity">
    <text evidence="3 9 11">Belongs to the uracil-DNA glycosylase (UDG) superfamily. UNG family.</text>
</comment>
<keyword evidence="13" id="KW-0326">Glycosidase</keyword>
<dbReference type="GO" id="GO:0004844">
    <property type="term" value="F:uracil DNA N-glycosylase activity"/>
    <property type="evidence" value="ECO:0007669"/>
    <property type="project" value="UniProtKB-UniRule"/>
</dbReference>
<dbReference type="Proteomes" id="UP001139311">
    <property type="component" value="Unassembled WGS sequence"/>
</dbReference>
<dbReference type="CDD" id="cd10027">
    <property type="entry name" value="UDG-F1-like"/>
    <property type="match status" value="1"/>
</dbReference>
<dbReference type="NCBIfam" id="NF003589">
    <property type="entry name" value="PRK05254.1-2"/>
    <property type="match status" value="1"/>
</dbReference>
<dbReference type="NCBIfam" id="NF003591">
    <property type="entry name" value="PRK05254.1-4"/>
    <property type="match status" value="1"/>
</dbReference>
<dbReference type="EMBL" id="JAJAQI010000034">
    <property type="protein sequence ID" value="MCB4823970.1"/>
    <property type="molecule type" value="Genomic_DNA"/>
</dbReference>
<gene>
    <name evidence="9 13" type="primary">ung</name>
    <name evidence="13" type="ORF">LHA35_19760</name>
</gene>
<dbReference type="NCBIfam" id="NF003588">
    <property type="entry name" value="PRK05254.1-1"/>
    <property type="match status" value="1"/>
</dbReference>
<dbReference type="SUPFAM" id="SSF52141">
    <property type="entry name" value="Uracil-DNA glycosylase-like"/>
    <property type="match status" value="1"/>
</dbReference>
<dbReference type="PANTHER" id="PTHR11264:SF0">
    <property type="entry name" value="URACIL-DNA GLYCOSYLASE"/>
    <property type="match status" value="1"/>
</dbReference>
<evidence type="ECO:0000256" key="2">
    <source>
        <dbReference type="ARBA" id="ARBA00002631"/>
    </source>
</evidence>
<dbReference type="NCBIfam" id="TIGR00628">
    <property type="entry name" value="ung"/>
    <property type="match status" value="1"/>
</dbReference>
<comment type="function">
    <text evidence="2 9 11">Excises uracil residues from the DNA which can arise as a result of misincorporation of dUMP residues by DNA polymerase or due to deamination of cytosine.</text>
</comment>
<evidence type="ECO:0000256" key="3">
    <source>
        <dbReference type="ARBA" id="ARBA00008184"/>
    </source>
</evidence>
<reference evidence="13" key="1">
    <citation type="submission" date="2021-10" db="EMBL/GenBank/DDBJ databases">
        <title>Roseicella aerolatum sp. nov., isolated from aerosols of e-waste dismantling site.</title>
        <authorList>
            <person name="Qin T."/>
        </authorList>
    </citation>
    <scope>NUCLEOTIDE SEQUENCE</scope>
    <source>
        <strain evidence="13">GB24</strain>
    </source>
</reference>
<dbReference type="AlphaFoldDB" id="A0A9X1IJ07"/>
<keyword evidence="14" id="KW-1185">Reference proteome</keyword>
<evidence type="ECO:0000313" key="14">
    <source>
        <dbReference type="Proteomes" id="UP001139311"/>
    </source>
</evidence>
<dbReference type="EC" id="3.2.2.27" evidence="4 9"/>
<evidence type="ECO:0000256" key="10">
    <source>
        <dbReference type="PROSITE-ProRule" id="PRU10072"/>
    </source>
</evidence>
<dbReference type="HAMAP" id="MF_00148">
    <property type="entry name" value="UDG"/>
    <property type="match status" value="1"/>
</dbReference>
<dbReference type="InterPro" id="IPR018085">
    <property type="entry name" value="Ura-DNA_Glyclase_AS"/>
</dbReference>
<dbReference type="Pfam" id="PF03167">
    <property type="entry name" value="UDG"/>
    <property type="match status" value="1"/>
</dbReference>
<dbReference type="Gene3D" id="3.40.470.10">
    <property type="entry name" value="Uracil-DNA glycosylase-like domain"/>
    <property type="match status" value="1"/>
</dbReference>
<dbReference type="PANTHER" id="PTHR11264">
    <property type="entry name" value="URACIL-DNA GLYCOSYLASE"/>
    <property type="match status" value="1"/>
</dbReference>
<name>A0A9X1IJ07_9PROT</name>
<dbReference type="SMART" id="SM00986">
    <property type="entry name" value="UDG"/>
    <property type="match status" value="1"/>
</dbReference>
<dbReference type="SMART" id="SM00987">
    <property type="entry name" value="UreE_C"/>
    <property type="match status" value="1"/>
</dbReference>
<dbReference type="NCBIfam" id="NF003592">
    <property type="entry name" value="PRK05254.1-5"/>
    <property type="match status" value="1"/>
</dbReference>
<sequence>MPFFDKARASLPACWQAAIGGEFDAPYMRALEALIASESAAGKTLYPAEELIFAALARTPLSRVKAVILGQDPYHGPGQAMGLAFSVPPGIRCPPSLRNIFKELEADIGVPAPRHGCLLDWADRGVLLLNASLTVEHGKAGSHARAGWQRFTDRVLQAVSARSAPVAFLLWGNHARSKAPMLDAERHLVHVSEHPSPLAAYRGFFGSRPFSKTNAFLAARGITPIDWQIGSGCAR</sequence>
<keyword evidence="8 9" id="KW-0234">DNA repair</keyword>
<dbReference type="FunFam" id="3.40.470.10:FF:000001">
    <property type="entry name" value="Uracil-DNA glycosylase"/>
    <property type="match status" value="1"/>
</dbReference>
<evidence type="ECO:0000256" key="7">
    <source>
        <dbReference type="ARBA" id="ARBA00022801"/>
    </source>
</evidence>
<keyword evidence="6 9" id="KW-0227">DNA damage</keyword>
<comment type="subcellular location">
    <subcellularLocation>
        <location evidence="9">Cytoplasm</location>
    </subcellularLocation>
</comment>
<evidence type="ECO:0000259" key="12">
    <source>
        <dbReference type="SMART" id="SM00986"/>
    </source>
</evidence>
<feature type="active site" description="Proton acceptor" evidence="9 10">
    <location>
        <position position="72"/>
    </location>
</feature>
<evidence type="ECO:0000313" key="13">
    <source>
        <dbReference type="EMBL" id="MCB4823970.1"/>
    </source>
</evidence>
<dbReference type="GO" id="GO:0005737">
    <property type="term" value="C:cytoplasm"/>
    <property type="evidence" value="ECO:0007669"/>
    <property type="project" value="UniProtKB-SubCell"/>
</dbReference>
<organism evidence="13 14">
    <name type="scientific">Roseicella aerolata</name>
    <dbReference type="NCBI Taxonomy" id="2883479"/>
    <lineage>
        <taxon>Bacteria</taxon>
        <taxon>Pseudomonadati</taxon>
        <taxon>Pseudomonadota</taxon>
        <taxon>Alphaproteobacteria</taxon>
        <taxon>Acetobacterales</taxon>
        <taxon>Roseomonadaceae</taxon>
        <taxon>Roseicella</taxon>
    </lineage>
</organism>
<evidence type="ECO:0000256" key="9">
    <source>
        <dbReference type="HAMAP-Rule" id="MF_00148"/>
    </source>
</evidence>
<dbReference type="InterPro" id="IPR002043">
    <property type="entry name" value="UDG_fam1"/>
</dbReference>